<gene>
    <name evidence="4" type="ORF">DSCW_52840</name>
</gene>
<dbReference type="Gene3D" id="1.10.10.60">
    <property type="entry name" value="Homeodomain-like"/>
    <property type="match status" value="2"/>
</dbReference>
<dbReference type="InterPro" id="IPR050624">
    <property type="entry name" value="HTH-type_Tx_Regulator"/>
</dbReference>
<dbReference type="InterPro" id="IPR001647">
    <property type="entry name" value="HTH_TetR"/>
</dbReference>
<evidence type="ECO:0000313" key="4">
    <source>
        <dbReference type="EMBL" id="BBO77867.1"/>
    </source>
</evidence>
<organism evidence="4 5">
    <name type="scientific">Desulfosarcina widdelii</name>
    <dbReference type="NCBI Taxonomy" id="947919"/>
    <lineage>
        <taxon>Bacteria</taxon>
        <taxon>Pseudomonadati</taxon>
        <taxon>Thermodesulfobacteriota</taxon>
        <taxon>Desulfobacteria</taxon>
        <taxon>Desulfobacterales</taxon>
        <taxon>Desulfosarcinaceae</taxon>
        <taxon>Desulfosarcina</taxon>
    </lineage>
</organism>
<evidence type="ECO:0000313" key="5">
    <source>
        <dbReference type="Proteomes" id="UP000427769"/>
    </source>
</evidence>
<evidence type="ECO:0000256" key="1">
    <source>
        <dbReference type="ARBA" id="ARBA00023125"/>
    </source>
</evidence>
<keyword evidence="1 2" id="KW-0238">DNA-binding</keyword>
<dbReference type="AlphaFoldDB" id="A0A5K7ZNR0"/>
<feature type="domain" description="HTH tetR-type" evidence="3">
    <location>
        <begin position="207"/>
        <end position="267"/>
    </location>
</feature>
<dbReference type="OrthoDB" id="5416719at2"/>
<dbReference type="InterPro" id="IPR013570">
    <property type="entry name" value="Tscrpt_reg_YsiA_C"/>
</dbReference>
<dbReference type="PANTHER" id="PTHR43479">
    <property type="entry name" value="ACREF/ENVCD OPERON REPRESSOR-RELATED"/>
    <property type="match status" value="1"/>
</dbReference>
<feature type="DNA-binding region" description="H-T-H motif" evidence="2">
    <location>
        <begin position="230"/>
        <end position="249"/>
    </location>
</feature>
<dbReference type="Proteomes" id="UP000427769">
    <property type="component" value="Chromosome"/>
</dbReference>
<feature type="DNA-binding region" description="H-T-H motif" evidence="2">
    <location>
        <begin position="27"/>
        <end position="46"/>
    </location>
</feature>
<protein>
    <recommendedName>
        <fullName evidence="3">HTH tetR-type domain-containing protein</fullName>
    </recommendedName>
</protein>
<dbReference type="Pfam" id="PF08359">
    <property type="entry name" value="TetR_C_4"/>
    <property type="match status" value="1"/>
</dbReference>
<dbReference type="SUPFAM" id="SSF48498">
    <property type="entry name" value="Tetracyclin repressor-like, C-terminal domain"/>
    <property type="match status" value="2"/>
</dbReference>
<keyword evidence="5" id="KW-1185">Reference proteome</keyword>
<dbReference type="InterPro" id="IPR036271">
    <property type="entry name" value="Tet_transcr_reg_TetR-rel_C_sf"/>
</dbReference>
<dbReference type="Pfam" id="PF00440">
    <property type="entry name" value="TetR_N"/>
    <property type="match status" value="2"/>
</dbReference>
<name>A0A5K7ZNR0_9BACT</name>
<dbReference type="RefSeq" id="WP_155306558.1">
    <property type="nucleotide sequence ID" value="NZ_AP021875.1"/>
</dbReference>
<evidence type="ECO:0000256" key="2">
    <source>
        <dbReference type="PROSITE-ProRule" id="PRU00335"/>
    </source>
</evidence>
<dbReference type="PRINTS" id="PR00455">
    <property type="entry name" value="HTHTETR"/>
</dbReference>
<evidence type="ECO:0000259" key="3">
    <source>
        <dbReference type="PROSITE" id="PS50977"/>
    </source>
</evidence>
<dbReference type="SUPFAM" id="SSF46689">
    <property type="entry name" value="Homeodomain-like"/>
    <property type="match status" value="2"/>
</dbReference>
<dbReference type="Gene3D" id="1.10.357.10">
    <property type="entry name" value="Tetracycline Repressor, domain 2"/>
    <property type="match status" value="2"/>
</dbReference>
<dbReference type="InterPro" id="IPR009057">
    <property type="entry name" value="Homeodomain-like_sf"/>
</dbReference>
<dbReference type="KEGG" id="dwd:DSCW_52840"/>
<accession>A0A5K7ZNR0</accession>
<dbReference type="PROSITE" id="PS50977">
    <property type="entry name" value="HTH_TETR_2"/>
    <property type="match status" value="2"/>
</dbReference>
<sequence length="417" mass="48869">MTDNGKREKILLAAREILTAKGLKDSTISEIAREAGVVDSLIYHYFKNKEDLLFYTVEREFEAVNRELSFQFKGIIGPVSKLGKMIWFHLSLNDEHDQKVRILKNLLFESRSYKNFYNHEGYQSLRRYIKVLVNIIRQGIEEGFFEENLNITVVRDMIFGLLDEESISCIGCGDVEKTLPDFDDIMKLVLSMIVRIPKIPVRVSNKRHKARSILYASKDVFAKKGFNSSTVGEIASLSDVSEGTIYEYYKNKDDLLFSISEYFIKNQYMDFEDLFKKDDPLLRFKCFTGYYFYSFLQDPQFLTIYLRDIRLNKKFLSDYYYKNFRSHVNYLEKILDDGKSRGHFKPEINNRIFINLFIGAFTHIAMRWLNLGRTGAIEMFVELNQLTTLLTRALTAESQPLKMGDRLINNQEEMLAQ</sequence>
<proteinExistence type="predicted"/>
<dbReference type="GO" id="GO:0003677">
    <property type="term" value="F:DNA binding"/>
    <property type="evidence" value="ECO:0007669"/>
    <property type="project" value="UniProtKB-UniRule"/>
</dbReference>
<feature type="domain" description="HTH tetR-type" evidence="3">
    <location>
        <begin position="4"/>
        <end position="64"/>
    </location>
</feature>
<dbReference type="PANTHER" id="PTHR43479:SF11">
    <property type="entry name" value="ACREF_ENVCD OPERON REPRESSOR-RELATED"/>
    <property type="match status" value="1"/>
</dbReference>
<reference evidence="4 5" key="1">
    <citation type="submission" date="2019-11" db="EMBL/GenBank/DDBJ databases">
        <title>Comparative genomics of hydrocarbon-degrading Desulfosarcina strains.</title>
        <authorList>
            <person name="Watanabe M."/>
            <person name="Kojima H."/>
            <person name="Fukui M."/>
        </authorList>
    </citation>
    <scope>NUCLEOTIDE SEQUENCE [LARGE SCALE GENOMIC DNA]</scope>
    <source>
        <strain evidence="4 5">PP31</strain>
    </source>
</reference>
<dbReference type="EMBL" id="AP021875">
    <property type="protein sequence ID" value="BBO77867.1"/>
    <property type="molecule type" value="Genomic_DNA"/>
</dbReference>